<protein>
    <submittedName>
        <fullName evidence="12">Zinc finger A20 and AN1 domain-containing stress-associated protein 3</fullName>
    </submittedName>
</protein>
<proteinExistence type="predicted"/>
<feature type="modified residue" description="Phosphohistidine" evidence="7">
    <location>
        <position position="79"/>
    </location>
</feature>
<dbReference type="SMART" id="SM00259">
    <property type="entry name" value="ZnF_A20"/>
    <property type="match status" value="1"/>
</dbReference>
<feature type="domain" description="HPt" evidence="9">
    <location>
        <begin position="38"/>
        <end position="136"/>
    </location>
</feature>
<dbReference type="Gene3D" id="1.20.120.160">
    <property type="entry name" value="HPT domain"/>
    <property type="match status" value="1"/>
</dbReference>
<comment type="subcellular location">
    <subcellularLocation>
        <location evidence="2">Cytoplasm</location>
        <location evidence="2">Cytosol</location>
    </subcellularLocation>
</comment>
<name>A0A6A2YJ51_HIBSY</name>
<evidence type="ECO:0000256" key="5">
    <source>
        <dbReference type="ARBA" id="ARBA00022833"/>
    </source>
</evidence>
<dbReference type="EMBL" id="VEPZ02001331">
    <property type="protein sequence ID" value="KAE8678889.1"/>
    <property type="molecule type" value="Genomic_DNA"/>
</dbReference>
<keyword evidence="4 8" id="KW-0863">Zinc-finger</keyword>
<gene>
    <name evidence="12" type="ORF">F3Y22_tig00111402pilonHSYRG00434</name>
</gene>
<dbReference type="SUPFAM" id="SSF57716">
    <property type="entry name" value="Glucocorticoid receptor-like (DNA-binding domain)"/>
    <property type="match status" value="1"/>
</dbReference>
<keyword evidence="6" id="KW-0932">Cytokinin signaling pathway</keyword>
<dbReference type="Proteomes" id="UP000436088">
    <property type="component" value="Unassembled WGS sequence"/>
</dbReference>
<dbReference type="GO" id="GO:0005829">
    <property type="term" value="C:cytosol"/>
    <property type="evidence" value="ECO:0007669"/>
    <property type="project" value="UniProtKB-SubCell"/>
</dbReference>
<dbReference type="InterPro" id="IPR008207">
    <property type="entry name" value="Sig_transdc_His_kin_Hpt_dom"/>
</dbReference>
<organism evidence="12 13">
    <name type="scientific">Hibiscus syriacus</name>
    <name type="common">Rose of Sharon</name>
    <dbReference type="NCBI Taxonomy" id="106335"/>
    <lineage>
        <taxon>Eukaryota</taxon>
        <taxon>Viridiplantae</taxon>
        <taxon>Streptophyta</taxon>
        <taxon>Embryophyta</taxon>
        <taxon>Tracheophyta</taxon>
        <taxon>Spermatophyta</taxon>
        <taxon>Magnoliopsida</taxon>
        <taxon>eudicotyledons</taxon>
        <taxon>Gunneridae</taxon>
        <taxon>Pentapetalae</taxon>
        <taxon>rosids</taxon>
        <taxon>malvids</taxon>
        <taxon>Malvales</taxon>
        <taxon>Malvaceae</taxon>
        <taxon>Malvoideae</taxon>
        <taxon>Hibiscus</taxon>
    </lineage>
</organism>
<evidence type="ECO:0000259" key="10">
    <source>
        <dbReference type="PROSITE" id="PS51036"/>
    </source>
</evidence>
<keyword evidence="7" id="KW-0597">Phosphoprotein</keyword>
<dbReference type="SUPFAM" id="SSF118310">
    <property type="entry name" value="AN1-like Zinc finger"/>
    <property type="match status" value="1"/>
</dbReference>
<dbReference type="InterPro" id="IPR035896">
    <property type="entry name" value="AN1-like_Znf"/>
</dbReference>
<dbReference type="Pfam" id="PF01627">
    <property type="entry name" value="Hpt"/>
    <property type="match status" value="1"/>
</dbReference>
<dbReference type="PROSITE" id="PS51036">
    <property type="entry name" value="ZF_A20"/>
    <property type="match status" value="1"/>
</dbReference>
<dbReference type="InterPro" id="IPR002653">
    <property type="entry name" value="Znf_A20"/>
</dbReference>
<dbReference type="InterPro" id="IPR000058">
    <property type="entry name" value="Znf_AN1"/>
</dbReference>
<evidence type="ECO:0000313" key="12">
    <source>
        <dbReference type="EMBL" id="KAE8678889.1"/>
    </source>
</evidence>
<keyword evidence="5" id="KW-0862">Zinc</keyword>
<feature type="domain" description="AN1-type" evidence="11">
    <location>
        <begin position="217"/>
        <end position="263"/>
    </location>
</feature>
<evidence type="ECO:0000256" key="7">
    <source>
        <dbReference type="PROSITE-ProRule" id="PRU00110"/>
    </source>
</evidence>
<dbReference type="PANTHER" id="PTHR10634">
    <property type="entry name" value="AN1-TYPE ZINC FINGER PROTEIN"/>
    <property type="match status" value="1"/>
</dbReference>
<comment type="function">
    <text evidence="1">May be involved in environmental stress response.</text>
</comment>
<dbReference type="GO" id="GO:0008270">
    <property type="term" value="F:zinc ion binding"/>
    <property type="evidence" value="ECO:0007669"/>
    <property type="project" value="UniProtKB-KW"/>
</dbReference>
<dbReference type="GO" id="GO:0003677">
    <property type="term" value="F:DNA binding"/>
    <property type="evidence" value="ECO:0007669"/>
    <property type="project" value="InterPro"/>
</dbReference>
<comment type="caution">
    <text evidence="12">The sequence shown here is derived from an EMBL/GenBank/DDBJ whole genome shotgun (WGS) entry which is preliminary data.</text>
</comment>
<feature type="domain" description="A20-type" evidence="10">
    <location>
        <begin position="149"/>
        <end position="183"/>
    </location>
</feature>
<dbReference type="Pfam" id="PF01428">
    <property type="entry name" value="zf-AN1"/>
    <property type="match status" value="1"/>
</dbReference>
<dbReference type="FunFam" id="4.10.1110.10:FF:000001">
    <property type="entry name" value="Zinc finger AN1-type containing 6"/>
    <property type="match status" value="1"/>
</dbReference>
<evidence type="ECO:0000256" key="8">
    <source>
        <dbReference type="PROSITE-ProRule" id="PRU00449"/>
    </source>
</evidence>
<sequence>MAAAAFARQLLDYLKQMHDQGILDHNYDRLRSMQNEENPQFVDEVLSMFHRDAPEYISRITDLLRPVDVNYVKVKDAAHQLKGCGSIVGGQRLTIDCYQLQNACIERNKHRCLDMFERVKTEFNLLEGLTNIIQVWKKFEEEMAEEHRCQTPNLCANNCGLHGNPVTQNLCSKCHRDLQLKQHRSSSAKHAVNQIPTPSCSSSFQVKDEQTAEVVVEVRPKRCLGCNKRVELTGFKCRCGMVFCGIHRYPEEHGCNFDFKATGKQQIAKANPIVKAVKLRKI</sequence>
<evidence type="ECO:0000256" key="4">
    <source>
        <dbReference type="ARBA" id="ARBA00022771"/>
    </source>
</evidence>
<dbReference type="PANTHER" id="PTHR10634:SF98">
    <property type="entry name" value="ZINC FINGER A20 AND AN1 DOMAIN-CONTAINING STRESS-ASSOCIATED PROTEIN 3"/>
    <property type="match status" value="1"/>
</dbReference>
<dbReference type="Pfam" id="PF01754">
    <property type="entry name" value="zf-A20"/>
    <property type="match status" value="1"/>
</dbReference>
<evidence type="ECO:0000313" key="13">
    <source>
        <dbReference type="Proteomes" id="UP000436088"/>
    </source>
</evidence>
<evidence type="ECO:0000256" key="3">
    <source>
        <dbReference type="ARBA" id="ARBA00022723"/>
    </source>
</evidence>
<keyword evidence="13" id="KW-1185">Reference proteome</keyword>
<dbReference type="AlphaFoldDB" id="A0A6A2YJ51"/>
<accession>A0A6A2YJ51</accession>
<dbReference type="SMART" id="SM00154">
    <property type="entry name" value="ZnF_AN1"/>
    <property type="match status" value="1"/>
</dbReference>
<dbReference type="Gene3D" id="4.10.1110.10">
    <property type="entry name" value="AN1-like Zinc finger"/>
    <property type="match status" value="1"/>
</dbReference>
<dbReference type="Gene3D" id="1.20.5.4770">
    <property type="match status" value="1"/>
</dbReference>
<dbReference type="InterPro" id="IPR036641">
    <property type="entry name" value="HPT_dom_sf"/>
</dbReference>
<evidence type="ECO:0000256" key="6">
    <source>
        <dbReference type="ARBA" id="ARBA00022864"/>
    </source>
</evidence>
<dbReference type="GO" id="GO:0000160">
    <property type="term" value="P:phosphorelay signal transduction system"/>
    <property type="evidence" value="ECO:0007669"/>
    <property type="project" value="InterPro"/>
</dbReference>
<dbReference type="SUPFAM" id="SSF47226">
    <property type="entry name" value="Histidine-containing phosphotransfer domain, HPT domain"/>
    <property type="match status" value="1"/>
</dbReference>
<dbReference type="PROSITE" id="PS51039">
    <property type="entry name" value="ZF_AN1"/>
    <property type="match status" value="1"/>
</dbReference>
<evidence type="ECO:0000259" key="11">
    <source>
        <dbReference type="PROSITE" id="PS51039"/>
    </source>
</evidence>
<evidence type="ECO:0000259" key="9">
    <source>
        <dbReference type="PROSITE" id="PS50894"/>
    </source>
</evidence>
<dbReference type="InterPro" id="IPR050652">
    <property type="entry name" value="AN1_A20_ZnFinger"/>
</dbReference>
<dbReference type="CDD" id="cd00088">
    <property type="entry name" value="HPT"/>
    <property type="match status" value="1"/>
</dbReference>
<keyword evidence="3" id="KW-0479">Metal-binding</keyword>
<evidence type="ECO:0000256" key="2">
    <source>
        <dbReference type="ARBA" id="ARBA00004514"/>
    </source>
</evidence>
<dbReference type="GO" id="GO:0009736">
    <property type="term" value="P:cytokinin-activated signaling pathway"/>
    <property type="evidence" value="ECO:0007669"/>
    <property type="project" value="UniProtKB-KW"/>
</dbReference>
<dbReference type="PROSITE" id="PS50894">
    <property type="entry name" value="HPT"/>
    <property type="match status" value="1"/>
</dbReference>
<reference evidence="12" key="1">
    <citation type="submission" date="2019-09" db="EMBL/GenBank/DDBJ databases">
        <title>Draft genome information of white flower Hibiscus syriacus.</title>
        <authorList>
            <person name="Kim Y.-M."/>
        </authorList>
    </citation>
    <scope>NUCLEOTIDE SEQUENCE [LARGE SCALE GENOMIC DNA]</scope>
    <source>
        <strain evidence="12">YM2019G1</strain>
    </source>
</reference>
<evidence type="ECO:0000256" key="1">
    <source>
        <dbReference type="ARBA" id="ARBA00003732"/>
    </source>
</evidence>